<reference evidence="1 2" key="1">
    <citation type="submission" date="2016-04" db="EMBL/GenBank/DDBJ databases">
        <title>Draft Genome Sequences of Staphylococcus capitis Strain H36, S. capitis Strain H65, S. cohnii Strain H62, S. hominis Strain H69, Mycobacterium iranicum Strain H39, Plantibacter sp. Strain H53, Pseudomonas oryzihabitans Strain H72, and Microbacterium sp. Strain H83, isolated from residential settings.</title>
        <authorList>
            <person name="Lymperopoulou D."/>
            <person name="Adams R.I."/>
            <person name="Lindow S."/>
            <person name="Coil D.A."/>
            <person name="Jospin G."/>
            <person name="Eisen J.A."/>
        </authorList>
    </citation>
    <scope>NUCLEOTIDE SEQUENCE [LARGE SCALE GENOMIC DNA]</scope>
    <source>
        <strain evidence="1 2">H39</strain>
    </source>
</reference>
<dbReference type="PANTHER" id="PTHR34129">
    <property type="entry name" value="BLR1139 PROTEIN"/>
    <property type="match status" value="1"/>
</dbReference>
<dbReference type="InterPro" id="IPR009297">
    <property type="entry name" value="DUF952"/>
</dbReference>
<comment type="caution">
    <text evidence="1">The sequence shown here is derived from an EMBL/GenBank/DDBJ whole genome shotgun (WGS) entry which is preliminary data.</text>
</comment>
<protein>
    <submittedName>
        <fullName evidence="1">Glutathione S-transferase</fullName>
    </submittedName>
</protein>
<dbReference type="Gene3D" id="3.20.170.20">
    <property type="entry name" value="Protein of unknown function DUF952"/>
    <property type="match status" value="1"/>
</dbReference>
<gene>
    <name evidence="1" type="ORF">A4X20_28475</name>
</gene>
<dbReference type="OrthoDB" id="5638018at2"/>
<dbReference type="AlphaFoldDB" id="A0A178LNF3"/>
<dbReference type="RefSeq" id="WP_064284194.1">
    <property type="nucleotide sequence ID" value="NZ_LWCS01000053.1"/>
</dbReference>
<accession>A0A178LNF3</accession>
<sequence>MSEAPGGDVLVHLCTAHEWEHAQQTGQHSPASLAAVGFVHLSTPEQVHLPANRLYAGRSDLVLLRLDAARLTSPVRWEPGVPSDPDGMVFPHLYGPLPTEVVIRVTAYLPGPDGTFTPLAT</sequence>
<organism evidence="1 2">
    <name type="scientific">Mycolicibacterium iranicum</name>
    <name type="common">Mycobacterium iranicum</name>
    <dbReference type="NCBI Taxonomy" id="912594"/>
    <lineage>
        <taxon>Bacteria</taxon>
        <taxon>Bacillati</taxon>
        <taxon>Actinomycetota</taxon>
        <taxon>Actinomycetes</taxon>
        <taxon>Mycobacteriales</taxon>
        <taxon>Mycobacteriaceae</taxon>
        <taxon>Mycolicibacterium</taxon>
    </lineage>
</organism>
<name>A0A178LNF3_MYCIR</name>
<dbReference type="Proteomes" id="UP000078396">
    <property type="component" value="Unassembled WGS sequence"/>
</dbReference>
<dbReference type="STRING" id="912594.AWC12_22650"/>
<keyword evidence="1" id="KW-0808">Transferase</keyword>
<dbReference type="PANTHER" id="PTHR34129:SF1">
    <property type="entry name" value="DUF952 DOMAIN-CONTAINING PROTEIN"/>
    <property type="match status" value="1"/>
</dbReference>
<evidence type="ECO:0000313" key="2">
    <source>
        <dbReference type="Proteomes" id="UP000078396"/>
    </source>
</evidence>
<evidence type="ECO:0000313" key="1">
    <source>
        <dbReference type="EMBL" id="OAN32738.1"/>
    </source>
</evidence>
<dbReference type="Pfam" id="PF06108">
    <property type="entry name" value="DUF952"/>
    <property type="match status" value="1"/>
</dbReference>
<proteinExistence type="predicted"/>
<dbReference type="EMBL" id="LWCS01000053">
    <property type="protein sequence ID" value="OAN32738.1"/>
    <property type="molecule type" value="Genomic_DNA"/>
</dbReference>
<dbReference type="SUPFAM" id="SSF56399">
    <property type="entry name" value="ADP-ribosylation"/>
    <property type="match status" value="1"/>
</dbReference>
<dbReference type="GO" id="GO:0016740">
    <property type="term" value="F:transferase activity"/>
    <property type="evidence" value="ECO:0007669"/>
    <property type="project" value="UniProtKB-KW"/>
</dbReference>